<evidence type="ECO:0000256" key="9">
    <source>
        <dbReference type="PIRNR" id="PIRNR003128"/>
    </source>
</evidence>
<evidence type="ECO:0000256" key="4">
    <source>
        <dbReference type="ARBA" id="ARBA00022741"/>
    </source>
</evidence>
<sequence length="559" mass="62498">MLCHLSIRHFAVVKSLDVDFNQGLIAVTGETGAGKSIAIDALGLCLGDRADASMVRPGADKAEIAATFCLDKNPRAQKWLAKHELDVDENECIIRRSISAEGRSKAFINGAPVPLALLRELGERLISIHGQHAHHLLLKPDVQRQTLDTFGQLLAMRDQVGDAYQHWHKLQQQFKQLQASNEQRQARQQLLTYQVQELDEFALQEFEFEELEAEFKRLSNSQALLEQSQRCVYELYAADEGNALSLIQASIHRLEELQDSDPVLKPIAEMLNDACIVVNEAANELRDYYERLEIDPMRIQQIEERYAQAMSLARKHQVQPEGLYAYHQALTVEFKALQTEQDSLDDMHNLLEMARSHYVQAAQKLSLARNKSAKQLSKAIEQRIQQMNMAKARVEIEVNYSEQHPLSAHGLDIIRLKVSTNPGLPLDTLDKVVSGGELSRIGLAIQVINAGHQDVPTLIFDEVDTGISGPTAAMVGQLLRELGQHNQVMCVTHLPQVAACAHHQMFVSKLSGKQSTETRIQNLGDEERIRELARLLAGDTVTESALANARELLGQHKAA</sequence>
<dbReference type="SUPFAM" id="SSF52540">
    <property type="entry name" value="P-loop containing nucleoside triphosphate hydrolases"/>
    <property type="match status" value="2"/>
</dbReference>
<evidence type="ECO:0000256" key="6">
    <source>
        <dbReference type="ARBA" id="ARBA00022840"/>
    </source>
</evidence>
<dbReference type="Gene3D" id="3.40.50.300">
    <property type="entry name" value="P-loop containing nucleotide triphosphate hydrolases"/>
    <property type="match status" value="2"/>
</dbReference>
<dbReference type="InterPro" id="IPR004604">
    <property type="entry name" value="DNA_recomb/repair_RecN"/>
</dbReference>
<comment type="caution">
    <text evidence="11">The sequence shown here is derived from an EMBL/GenBank/DDBJ whole genome shotgun (WGS) entry which is preliminary data.</text>
</comment>
<keyword evidence="4" id="KW-0547">Nucleotide-binding</keyword>
<evidence type="ECO:0000259" key="10">
    <source>
        <dbReference type="Pfam" id="PF02463"/>
    </source>
</evidence>
<dbReference type="PIRSF" id="PIRSF003128">
    <property type="entry name" value="RecN"/>
    <property type="match status" value="1"/>
</dbReference>
<evidence type="ECO:0000256" key="3">
    <source>
        <dbReference type="ARBA" id="ARBA00021315"/>
    </source>
</evidence>
<evidence type="ECO:0000313" key="11">
    <source>
        <dbReference type="EMBL" id="MFC6439690.1"/>
    </source>
</evidence>
<name>A0ABW1XKA7_9ALTE</name>
<organism evidence="11 12">
    <name type="scientific">Pseudobowmanella zhangzhouensis</name>
    <dbReference type="NCBI Taxonomy" id="1537679"/>
    <lineage>
        <taxon>Bacteria</taxon>
        <taxon>Pseudomonadati</taxon>
        <taxon>Pseudomonadota</taxon>
        <taxon>Gammaproteobacteria</taxon>
        <taxon>Alteromonadales</taxon>
        <taxon>Alteromonadaceae</taxon>
    </lineage>
</organism>
<evidence type="ECO:0000313" key="12">
    <source>
        <dbReference type="Proteomes" id="UP001596364"/>
    </source>
</evidence>
<keyword evidence="6" id="KW-0067">ATP-binding</keyword>
<dbReference type="InterPro" id="IPR003395">
    <property type="entry name" value="RecF/RecN/SMC_N"/>
</dbReference>
<accession>A0ABW1XKA7</accession>
<keyword evidence="7 9" id="KW-0234">DNA repair</keyword>
<reference evidence="12" key="1">
    <citation type="journal article" date="2019" name="Int. J. Syst. Evol. Microbiol.">
        <title>The Global Catalogue of Microorganisms (GCM) 10K type strain sequencing project: providing services to taxonomists for standard genome sequencing and annotation.</title>
        <authorList>
            <consortium name="The Broad Institute Genomics Platform"/>
            <consortium name="The Broad Institute Genome Sequencing Center for Infectious Disease"/>
            <person name="Wu L."/>
            <person name="Ma J."/>
        </authorList>
    </citation>
    <scope>NUCLEOTIDE SEQUENCE [LARGE SCALE GENOMIC DNA]</scope>
    <source>
        <strain evidence="12">CGMCC 1.16031</strain>
    </source>
</reference>
<dbReference type="RefSeq" id="WP_131256581.1">
    <property type="nucleotide sequence ID" value="NZ_JBHSUS010000001.1"/>
</dbReference>
<evidence type="ECO:0000256" key="2">
    <source>
        <dbReference type="ARBA" id="ARBA00009441"/>
    </source>
</evidence>
<dbReference type="NCBIfam" id="NF008121">
    <property type="entry name" value="PRK10869.1"/>
    <property type="match status" value="1"/>
</dbReference>
<keyword evidence="5 9" id="KW-0227">DNA damage</keyword>
<dbReference type="CDD" id="cd03241">
    <property type="entry name" value="ABC_RecN"/>
    <property type="match status" value="2"/>
</dbReference>
<comment type="function">
    <text evidence="1 9">May be involved in recombinational repair of damaged DNA.</text>
</comment>
<evidence type="ECO:0000256" key="8">
    <source>
        <dbReference type="ARBA" id="ARBA00033408"/>
    </source>
</evidence>
<evidence type="ECO:0000256" key="1">
    <source>
        <dbReference type="ARBA" id="ARBA00003618"/>
    </source>
</evidence>
<dbReference type="PANTHER" id="PTHR11059">
    <property type="entry name" value="DNA REPAIR PROTEIN RECN"/>
    <property type="match status" value="1"/>
</dbReference>
<dbReference type="EMBL" id="JBHSUS010000001">
    <property type="protein sequence ID" value="MFC6439690.1"/>
    <property type="molecule type" value="Genomic_DNA"/>
</dbReference>
<feature type="domain" description="RecF/RecN/SMC N-terminal" evidence="10">
    <location>
        <begin position="2"/>
        <end position="509"/>
    </location>
</feature>
<dbReference type="Proteomes" id="UP001596364">
    <property type="component" value="Unassembled WGS sequence"/>
</dbReference>
<evidence type="ECO:0000256" key="7">
    <source>
        <dbReference type="ARBA" id="ARBA00023204"/>
    </source>
</evidence>
<gene>
    <name evidence="11" type="primary">recN</name>
    <name evidence="11" type="ORF">ACFP85_05965</name>
</gene>
<comment type="similarity">
    <text evidence="2 9">Belongs to the RecN family.</text>
</comment>
<protein>
    <recommendedName>
        <fullName evidence="3 9">DNA repair protein RecN</fullName>
    </recommendedName>
    <alternativeName>
        <fullName evidence="8 9">Recombination protein N</fullName>
    </alternativeName>
</protein>
<dbReference type="Pfam" id="PF02463">
    <property type="entry name" value="SMC_N"/>
    <property type="match status" value="1"/>
</dbReference>
<proteinExistence type="inferred from homology"/>
<dbReference type="PANTHER" id="PTHR11059:SF0">
    <property type="entry name" value="DNA REPAIR PROTEIN RECN"/>
    <property type="match status" value="1"/>
</dbReference>
<keyword evidence="12" id="KW-1185">Reference proteome</keyword>
<dbReference type="InterPro" id="IPR027417">
    <property type="entry name" value="P-loop_NTPase"/>
</dbReference>
<dbReference type="NCBIfam" id="TIGR00634">
    <property type="entry name" value="recN"/>
    <property type="match status" value="1"/>
</dbReference>
<evidence type="ECO:0000256" key="5">
    <source>
        <dbReference type="ARBA" id="ARBA00022763"/>
    </source>
</evidence>